<keyword evidence="2" id="KW-0732">Signal</keyword>
<feature type="signal peptide" evidence="2">
    <location>
        <begin position="1"/>
        <end position="19"/>
    </location>
</feature>
<organism evidence="3 4">
    <name type="scientific">Gymnopus androsaceus JB14</name>
    <dbReference type="NCBI Taxonomy" id="1447944"/>
    <lineage>
        <taxon>Eukaryota</taxon>
        <taxon>Fungi</taxon>
        <taxon>Dikarya</taxon>
        <taxon>Basidiomycota</taxon>
        <taxon>Agaricomycotina</taxon>
        <taxon>Agaricomycetes</taxon>
        <taxon>Agaricomycetidae</taxon>
        <taxon>Agaricales</taxon>
        <taxon>Marasmiineae</taxon>
        <taxon>Omphalotaceae</taxon>
        <taxon>Gymnopus</taxon>
    </lineage>
</organism>
<evidence type="ECO:0008006" key="5">
    <source>
        <dbReference type="Google" id="ProtNLM"/>
    </source>
</evidence>
<evidence type="ECO:0000256" key="1">
    <source>
        <dbReference type="SAM" id="MobiDB-lite"/>
    </source>
</evidence>
<name>A0A6A4IU17_9AGAR</name>
<reference evidence="3" key="1">
    <citation type="journal article" date="2019" name="Environ. Microbiol.">
        <title>Fungal ecological strategies reflected in gene transcription - a case study of two litter decomposers.</title>
        <authorList>
            <person name="Barbi F."/>
            <person name="Kohler A."/>
            <person name="Barry K."/>
            <person name="Baskaran P."/>
            <person name="Daum C."/>
            <person name="Fauchery L."/>
            <person name="Ihrmark K."/>
            <person name="Kuo A."/>
            <person name="LaButti K."/>
            <person name="Lipzen A."/>
            <person name="Morin E."/>
            <person name="Grigoriev I.V."/>
            <person name="Henrissat B."/>
            <person name="Lindahl B."/>
            <person name="Martin F."/>
        </authorList>
    </citation>
    <scope>NUCLEOTIDE SEQUENCE</scope>
    <source>
        <strain evidence="3">JB14</strain>
    </source>
</reference>
<gene>
    <name evidence="3" type="ORF">BT96DRAFT_969307</name>
</gene>
<evidence type="ECO:0000313" key="3">
    <source>
        <dbReference type="EMBL" id="KAE9411114.1"/>
    </source>
</evidence>
<dbReference type="AlphaFoldDB" id="A0A6A4IU17"/>
<evidence type="ECO:0000256" key="2">
    <source>
        <dbReference type="SAM" id="SignalP"/>
    </source>
</evidence>
<proteinExistence type="predicted"/>
<feature type="chain" id="PRO_5025668501" description="REJ domain-containing protein" evidence="2">
    <location>
        <begin position="20"/>
        <end position="66"/>
    </location>
</feature>
<keyword evidence="4" id="KW-1185">Reference proteome</keyword>
<dbReference type="EMBL" id="ML769384">
    <property type="protein sequence ID" value="KAE9411114.1"/>
    <property type="molecule type" value="Genomic_DNA"/>
</dbReference>
<accession>A0A6A4IU17</accession>
<dbReference type="Proteomes" id="UP000799118">
    <property type="component" value="Unassembled WGS sequence"/>
</dbReference>
<evidence type="ECO:0000313" key="4">
    <source>
        <dbReference type="Proteomes" id="UP000799118"/>
    </source>
</evidence>
<sequence length="66" mass="6914">MFFFRNLVLLFSLLGLVWAQSSTSNSTSGSTTAPSSSSTQSSNSTSASVQLSTSGSVVFHNNVLCF</sequence>
<protein>
    <recommendedName>
        <fullName evidence="5">REJ domain-containing protein</fullName>
    </recommendedName>
</protein>
<feature type="region of interest" description="Disordered" evidence="1">
    <location>
        <begin position="22"/>
        <end position="53"/>
    </location>
</feature>